<evidence type="ECO:0000313" key="2">
    <source>
        <dbReference type="Proteomes" id="UP000255335"/>
    </source>
</evidence>
<dbReference type="EMBL" id="UGHZ01000001">
    <property type="protein sequence ID" value="STP09101.1"/>
    <property type="molecule type" value="Genomic_DNA"/>
</dbReference>
<dbReference type="NCBIfam" id="TIGR04325">
    <property type="entry name" value="MTase_LIC12133"/>
    <property type="match status" value="1"/>
</dbReference>
<protein>
    <recommendedName>
        <fullName evidence="3">Methyltransferase, TIGR04325 family</fullName>
    </recommendedName>
</protein>
<evidence type="ECO:0008006" key="3">
    <source>
        <dbReference type="Google" id="ProtNLM"/>
    </source>
</evidence>
<proteinExistence type="predicted"/>
<dbReference type="SUPFAM" id="SSF53335">
    <property type="entry name" value="S-adenosyl-L-methionine-dependent methyltransferases"/>
    <property type="match status" value="1"/>
</dbReference>
<dbReference type="InterPro" id="IPR027612">
    <property type="entry name" value="Put_MTase_LIC12133"/>
</dbReference>
<organism evidence="1 2">
    <name type="scientific">Helicobacter cinaedi</name>
    <dbReference type="NCBI Taxonomy" id="213"/>
    <lineage>
        <taxon>Bacteria</taxon>
        <taxon>Pseudomonadati</taxon>
        <taxon>Campylobacterota</taxon>
        <taxon>Epsilonproteobacteria</taxon>
        <taxon>Campylobacterales</taxon>
        <taxon>Helicobacteraceae</taxon>
        <taxon>Helicobacter</taxon>
    </lineage>
</organism>
<name>A0A377JMS0_9HELI</name>
<sequence length="267" mass="31235">MLSPKSLIKSLSNTIKDCYHYVRFPYAFVAYRGVFKDFASAFNAVPKTRNRGLTYNQAEPRDINQICENYAKPIKLVDTEYPIFFWLDRILQQNPHLQVCDFGGGDGRHYFAFTQHSSHKLQWDVCELEQNVKLGNTMAQKMGIDNLHFSQTPNDAQIFLSSSAFQYIENLYNLLEEYLTGGGAEHILLTRLPLQDNAPTFVTLQNALNQFYTPFRIFNRFEFIDFFIKMGYELVDEWKDPFDCVIIPFHRNISVTCSWGMYFRKIC</sequence>
<reference evidence="1 2" key="1">
    <citation type="submission" date="2018-06" db="EMBL/GenBank/DDBJ databases">
        <authorList>
            <consortium name="Pathogen Informatics"/>
            <person name="Doyle S."/>
        </authorList>
    </citation>
    <scope>NUCLEOTIDE SEQUENCE [LARGE SCALE GENOMIC DNA]</scope>
    <source>
        <strain evidence="1 2">NCTC12221</strain>
    </source>
</reference>
<dbReference type="RefSeq" id="WP_115025866.1">
    <property type="nucleotide sequence ID" value="NZ_UGHZ01000001.1"/>
</dbReference>
<evidence type="ECO:0000313" key="1">
    <source>
        <dbReference type="EMBL" id="STP09101.1"/>
    </source>
</evidence>
<dbReference type="Proteomes" id="UP000255335">
    <property type="component" value="Unassembled WGS sequence"/>
</dbReference>
<accession>A0A377JMS0</accession>
<dbReference type="InterPro" id="IPR029063">
    <property type="entry name" value="SAM-dependent_MTases_sf"/>
</dbReference>
<dbReference type="AlphaFoldDB" id="A0A377JMS0"/>
<gene>
    <name evidence="1" type="ORF">NCTC12221_00531</name>
</gene>